<dbReference type="InterPro" id="IPR019290">
    <property type="entry name" value="GlycosylTrfase-like_prok"/>
</dbReference>
<evidence type="ECO:0000313" key="6">
    <source>
        <dbReference type="Proteomes" id="UP000595095"/>
    </source>
</evidence>
<keyword evidence="6" id="KW-1185">Reference proteome</keyword>
<name>A0A7S9HBU3_9ALTE</name>
<dbReference type="KEGG" id="smaa:IT774_10065"/>
<evidence type="ECO:0000256" key="3">
    <source>
        <dbReference type="ARBA" id="ARBA00022679"/>
    </source>
</evidence>
<dbReference type="Proteomes" id="UP000595095">
    <property type="component" value="Chromosome"/>
</dbReference>
<proteinExistence type="inferred from homology"/>
<comment type="similarity">
    <text evidence="1">Belongs to the glycosyltransferase 2 family.</text>
</comment>
<dbReference type="InterPro" id="IPR029044">
    <property type="entry name" value="Nucleotide-diphossugar_trans"/>
</dbReference>
<accession>A0A7S9HBU3</accession>
<dbReference type="PANTHER" id="PTHR43179">
    <property type="entry name" value="RHAMNOSYLTRANSFERASE WBBL"/>
    <property type="match status" value="1"/>
</dbReference>
<protein>
    <submittedName>
        <fullName evidence="5">Glycosyltransferase</fullName>
    </submittedName>
</protein>
<organism evidence="5 6">
    <name type="scientific">Salinimonas marina</name>
    <dbReference type="NCBI Taxonomy" id="2785918"/>
    <lineage>
        <taxon>Bacteria</taxon>
        <taxon>Pseudomonadati</taxon>
        <taxon>Pseudomonadota</taxon>
        <taxon>Gammaproteobacteria</taxon>
        <taxon>Alteromonadales</taxon>
        <taxon>Alteromonadaceae</taxon>
        <taxon>Alteromonas/Salinimonas group</taxon>
        <taxon>Salinimonas</taxon>
    </lineage>
</organism>
<dbReference type="Pfam" id="PF10111">
    <property type="entry name" value="Glyco_tranf_2_2"/>
    <property type="match status" value="1"/>
</dbReference>
<evidence type="ECO:0000256" key="2">
    <source>
        <dbReference type="ARBA" id="ARBA00022676"/>
    </source>
</evidence>
<reference evidence="5 6" key="1">
    <citation type="submission" date="2020-11" db="EMBL/GenBank/DDBJ databases">
        <title>Complete genome sequence for Salinimonas sp. strain G2-b.</title>
        <authorList>
            <person name="Park S.-J."/>
        </authorList>
    </citation>
    <scope>NUCLEOTIDE SEQUENCE [LARGE SCALE GENOMIC DNA]</scope>
    <source>
        <strain evidence="5 6">G2-b</strain>
    </source>
</reference>
<dbReference type="GO" id="GO:0016757">
    <property type="term" value="F:glycosyltransferase activity"/>
    <property type="evidence" value="ECO:0007669"/>
    <property type="project" value="UniProtKB-KW"/>
</dbReference>
<evidence type="ECO:0000259" key="4">
    <source>
        <dbReference type="Pfam" id="PF10111"/>
    </source>
</evidence>
<keyword evidence="2" id="KW-0328">Glycosyltransferase</keyword>
<dbReference type="SUPFAM" id="SSF53448">
    <property type="entry name" value="Nucleotide-diphospho-sugar transferases"/>
    <property type="match status" value="1"/>
</dbReference>
<dbReference type="RefSeq" id="WP_195809674.1">
    <property type="nucleotide sequence ID" value="NZ_CP064795.1"/>
</dbReference>
<evidence type="ECO:0000313" key="5">
    <source>
        <dbReference type="EMBL" id="QPG04581.1"/>
    </source>
</evidence>
<dbReference type="EMBL" id="CP064795">
    <property type="protein sequence ID" value="QPG04581.1"/>
    <property type="molecule type" value="Genomic_DNA"/>
</dbReference>
<gene>
    <name evidence="5" type="ORF">IT774_10065</name>
</gene>
<dbReference type="Gene3D" id="3.90.550.10">
    <property type="entry name" value="Spore Coat Polysaccharide Biosynthesis Protein SpsA, Chain A"/>
    <property type="match status" value="1"/>
</dbReference>
<dbReference type="AlphaFoldDB" id="A0A7S9HBU3"/>
<evidence type="ECO:0000256" key="1">
    <source>
        <dbReference type="ARBA" id="ARBA00006739"/>
    </source>
</evidence>
<feature type="domain" description="Glycosyltransferase 2-like prokaryotic type" evidence="4">
    <location>
        <begin position="60"/>
        <end position="209"/>
    </location>
</feature>
<dbReference type="PANTHER" id="PTHR43179:SF12">
    <property type="entry name" value="GALACTOFURANOSYLTRANSFERASE GLFT2"/>
    <property type="match status" value="1"/>
</dbReference>
<keyword evidence="3 5" id="KW-0808">Transferase</keyword>
<sequence length="278" mass="31947">MPPFSVITLVKGRKKQLDNLLESVEKSTIKPKEVVVVWMEEERLDKDEVGGIPLRQVTVPDAKLPLAEARNLGFETATQPILVFLDVDCICSPDLFDSLIQRATPHTIASASVRYLNEVPDHGDYLQLKDQAMEHPKREAVPCDEPVDRKKFWSLAFCIHRTTFNEAGGFDENFLGYGGEDTDFAERFHNKGSNLVFSPEKVLHQYHTKYAPPVNHVKSICHNANYFARQHNYLPMFSWLQAFEELGLVKVDEEKHSVEFLREPTEQEMQETRSEQPY</sequence>